<comment type="caution">
    <text evidence="5">The sequence shown here is derived from an EMBL/GenBank/DDBJ whole genome shotgun (WGS) entry which is preliminary data.</text>
</comment>
<evidence type="ECO:0000259" key="4">
    <source>
        <dbReference type="Pfam" id="PF07804"/>
    </source>
</evidence>
<evidence type="ECO:0000313" key="6">
    <source>
        <dbReference type="Proteomes" id="UP000293874"/>
    </source>
</evidence>
<accession>A0A4Q7MT70</accession>
<keyword evidence="3 5" id="KW-0418">Kinase</keyword>
<organism evidence="5 6">
    <name type="scientific">Pseudobacter ginsenosidimutans</name>
    <dbReference type="NCBI Taxonomy" id="661488"/>
    <lineage>
        <taxon>Bacteria</taxon>
        <taxon>Pseudomonadati</taxon>
        <taxon>Bacteroidota</taxon>
        <taxon>Chitinophagia</taxon>
        <taxon>Chitinophagales</taxon>
        <taxon>Chitinophagaceae</taxon>
        <taxon>Pseudobacter</taxon>
    </lineage>
</organism>
<dbReference type="PANTHER" id="PTHR37419">
    <property type="entry name" value="SERINE/THREONINE-PROTEIN KINASE TOXIN HIPA"/>
    <property type="match status" value="1"/>
</dbReference>
<dbReference type="GO" id="GO:0005829">
    <property type="term" value="C:cytosol"/>
    <property type="evidence" value="ECO:0007669"/>
    <property type="project" value="TreeGrafter"/>
</dbReference>
<comment type="similarity">
    <text evidence="1">Belongs to the HipA Ser/Thr kinase family.</text>
</comment>
<dbReference type="AlphaFoldDB" id="A0A4Q7MT70"/>
<proteinExistence type="inferred from homology"/>
<keyword evidence="6" id="KW-1185">Reference proteome</keyword>
<dbReference type="EMBL" id="SGXA01000002">
    <property type="protein sequence ID" value="RZS71099.1"/>
    <property type="molecule type" value="Genomic_DNA"/>
</dbReference>
<dbReference type="Proteomes" id="UP000293874">
    <property type="component" value="Unassembled WGS sequence"/>
</dbReference>
<dbReference type="RefSeq" id="WP_130541636.1">
    <property type="nucleotide sequence ID" value="NZ_CP042431.1"/>
</dbReference>
<dbReference type="OrthoDB" id="9805913at2"/>
<dbReference type="Gene3D" id="1.10.1070.20">
    <property type="match status" value="1"/>
</dbReference>
<dbReference type="Pfam" id="PF07804">
    <property type="entry name" value="HipA_C"/>
    <property type="match status" value="1"/>
</dbReference>
<name>A0A4Q7MT70_9BACT</name>
<protein>
    <submittedName>
        <fullName evidence="5">Serine/threonine-protein kinase HipA</fullName>
    </submittedName>
</protein>
<evidence type="ECO:0000313" key="5">
    <source>
        <dbReference type="EMBL" id="RZS71099.1"/>
    </source>
</evidence>
<feature type="domain" description="HipA-like C-terminal" evidence="4">
    <location>
        <begin position="53"/>
        <end position="252"/>
    </location>
</feature>
<dbReference type="GO" id="GO:0004674">
    <property type="term" value="F:protein serine/threonine kinase activity"/>
    <property type="evidence" value="ECO:0007669"/>
    <property type="project" value="TreeGrafter"/>
</dbReference>
<evidence type="ECO:0000256" key="2">
    <source>
        <dbReference type="ARBA" id="ARBA00022679"/>
    </source>
</evidence>
<reference evidence="5 6" key="1">
    <citation type="submission" date="2019-02" db="EMBL/GenBank/DDBJ databases">
        <title>Genomic Encyclopedia of Type Strains, Phase IV (KMG-IV): sequencing the most valuable type-strain genomes for metagenomic binning, comparative biology and taxonomic classification.</title>
        <authorList>
            <person name="Goeker M."/>
        </authorList>
    </citation>
    <scope>NUCLEOTIDE SEQUENCE [LARGE SCALE GENOMIC DNA]</scope>
    <source>
        <strain evidence="5 6">DSM 18116</strain>
    </source>
</reference>
<evidence type="ECO:0000256" key="1">
    <source>
        <dbReference type="ARBA" id="ARBA00010164"/>
    </source>
</evidence>
<gene>
    <name evidence="5" type="ORF">EV199_3000</name>
</gene>
<dbReference type="PANTHER" id="PTHR37419:SF1">
    <property type="entry name" value="SERINE_THREONINE-PROTEIN KINASE TOXIN HIPA"/>
    <property type="match status" value="1"/>
</dbReference>
<evidence type="ECO:0000256" key="3">
    <source>
        <dbReference type="ARBA" id="ARBA00022777"/>
    </source>
</evidence>
<keyword evidence="2" id="KW-0808">Transferase</keyword>
<sequence>MPNCLICYQDAAGDHFHDKCAKKLFGTTAMPTLELDKQLLKELAEQTINQRIAVTGVQPKLSVTLEKHQGNGRLTIVGLWGEFILKPQHETLHSMPETEDLTMHLAGIFDIEVCEHALMRATDGSLVYLAKRFDREKGRKIHIEDFCQLSEFLTENKYKGSYDKAGKLILTWCTNTGFDKLRYFELLLFSYLSGNNDMHLKNFSLIHRDGNIALSPAYDLLNVNLIFPKDQEEMALLLNGRKKKIQLRDFEALGIVLGIPDKVRVNSYKKFSGKNKEVEQMIRASFLPPDLQEQYWLIWSKKQQIFS</sequence>
<dbReference type="InterPro" id="IPR012893">
    <property type="entry name" value="HipA-like_C"/>
</dbReference>
<dbReference type="InterPro" id="IPR052028">
    <property type="entry name" value="HipA_Ser/Thr_kinase"/>
</dbReference>